<evidence type="ECO:0000313" key="8">
    <source>
        <dbReference type="EMBL" id="WCG21966.1"/>
    </source>
</evidence>
<dbReference type="Proteomes" id="UP001179600">
    <property type="component" value="Chromosome"/>
</dbReference>
<dbReference type="AlphaFoldDB" id="A0AAF0BHI0"/>
<evidence type="ECO:0000256" key="6">
    <source>
        <dbReference type="ARBA" id="ARBA00023136"/>
    </source>
</evidence>
<keyword evidence="3" id="KW-1003">Cell membrane</keyword>
<proteinExistence type="predicted"/>
<feature type="transmembrane region" description="Helical" evidence="7">
    <location>
        <begin position="324"/>
        <end position="343"/>
    </location>
</feature>
<dbReference type="PANTHER" id="PTHR42770">
    <property type="entry name" value="AMINO ACID TRANSPORTER-RELATED"/>
    <property type="match status" value="1"/>
</dbReference>
<feature type="transmembrane region" description="Helical" evidence="7">
    <location>
        <begin position="364"/>
        <end position="386"/>
    </location>
</feature>
<evidence type="ECO:0000313" key="9">
    <source>
        <dbReference type="Proteomes" id="UP001179600"/>
    </source>
</evidence>
<keyword evidence="5 7" id="KW-1133">Transmembrane helix</keyword>
<dbReference type="PANTHER" id="PTHR42770:SF15">
    <property type="entry name" value="GLUTAMATE_GAMMA-AMINOBUTYRATE ANTIPORTER-RELATED"/>
    <property type="match status" value="1"/>
</dbReference>
<dbReference type="NCBIfam" id="NF011775">
    <property type="entry name" value="PRK15238.1"/>
    <property type="match status" value="1"/>
</dbReference>
<feature type="transmembrane region" description="Helical" evidence="7">
    <location>
        <begin position="472"/>
        <end position="489"/>
    </location>
</feature>
<dbReference type="PIRSF" id="PIRSF006060">
    <property type="entry name" value="AA_transporter"/>
    <property type="match status" value="1"/>
</dbReference>
<protein>
    <submittedName>
        <fullName evidence="8">Glutamate/gamma-aminobutyrate family transporter YjeM</fullName>
    </submittedName>
</protein>
<evidence type="ECO:0000256" key="2">
    <source>
        <dbReference type="ARBA" id="ARBA00022448"/>
    </source>
</evidence>
<feature type="transmembrane region" description="Helical" evidence="7">
    <location>
        <begin position="161"/>
        <end position="186"/>
    </location>
</feature>
<name>A0AAF0BHI0_9ENTE</name>
<dbReference type="GeneID" id="72384656"/>
<dbReference type="InterPro" id="IPR002293">
    <property type="entry name" value="AA/rel_permease1"/>
</dbReference>
<keyword evidence="2" id="KW-0813">Transport</keyword>
<feature type="transmembrane region" description="Helical" evidence="7">
    <location>
        <begin position="38"/>
        <end position="60"/>
    </location>
</feature>
<dbReference type="Gene3D" id="1.20.1740.10">
    <property type="entry name" value="Amino acid/polyamine transporter I"/>
    <property type="match status" value="1"/>
</dbReference>
<evidence type="ECO:0000256" key="1">
    <source>
        <dbReference type="ARBA" id="ARBA00004651"/>
    </source>
</evidence>
<dbReference type="GO" id="GO:0005886">
    <property type="term" value="C:plasma membrane"/>
    <property type="evidence" value="ECO:0007669"/>
    <property type="project" value="UniProtKB-SubCell"/>
</dbReference>
<reference evidence="8" key="1">
    <citation type="submission" date="2023-01" db="EMBL/GenBank/DDBJ databases">
        <title>Oxazolidinone resistance genes in florfenicol resistant enterococci from beef cattle and veal calves at slaughter.</title>
        <authorList>
            <person name="Biggel M."/>
        </authorList>
    </citation>
    <scope>NUCLEOTIDE SEQUENCE</scope>
    <source>
        <strain evidence="8">K204-1</strain>
    </source>
</reference>
<keyword evidence="6 7" id="KW-0472">Membrane</keyword>
<keyword evidence="4 7" id="KW-0812">Transmembrane</keyword>
<feature type="transmembrane region" description="Helical" evidence="7">
    <location>
        <begin position="439"/>
        <end position="457"/>
    </location>
</feature>
<dbReference type="RefSeq" id="WP_126761791.1">
    <property type="nucleotide sequence ID" value="NZ_BKBT01000002.1"/>
</dbReference>
<evidence type="ECO:0000256" key="3">
    <source>
        <dbReference type="ARBA" id="ARBA00022475"/>
    </source>
</evidence>
<accession>A0AAF0BHI0</accession>
<organism evidence="8 9">
    <name type="scientific">Vagococcus lutrae</name>
    <dbReference type="NCBI Taxonomy" id="81947"/>
    <lineage>
        <taxon>Bacteria</taxon>
        <taxon>Bacillati</taxon>
        <taxon>Bacillota</taxon>
        <taxon>Bacilli</taxon>
        <taxon>Lactobacillales</taxon>
        <taxon>Enterococcaceae</taxon>
        <taxon>Vagococcus</taxon>
    </lineage>
</organism>
<dbReference type="InterPro" id="IPR050367">
    <property type="entry name" value="APC_superfamily"/>
</dbReference>
<dbReference type="EMBL" id="CP116507">
    <property type="protein sequence ID" value="WCG21966.1"/>
    <property type="molecule type" value="Genomic_DNA"/>
</dbReference>
<evidence type="ECO:0000256" key="5">
    <source>
        <dbReference type="ARBA" id="ARBA00022989"/>
    </source>
</evidence>
<feature type="transmembrane region" description="Helical" evidence="7">
    <location>
        <begin position="206"/>
        <end position="226"/>
    </location>
</feature>
<evidence type="ECO:0000256" key="4">
    <source>
        <dbReference type="ARBA" id="ARBA00022692"/>
    </source>
</evidence>
<feature type="transmembrane region" description="Helical" evidence="7">
    <location>
        <begin position="247"/>
        <end position="267"/>
    </location>
</feature>
<gene>
    <name evidence="8" type="primary">yjeM</name>
    <name evidence="8" type="ORF">PML95_06060</name>
</gene>
<evidence type="ECO:0000256" key="7">
    <source>
        <dbReference type="SAM" id="Phobius"/>
    </source>
</evidence>
<feature type="transmembrane region" description="Helical" evidence="7">
    <location>
        <begin position="122"/>
        <end position="149"/>
    </location>
</feature>
<dbReference type="GO" id="GO:0022857">
    <property type="term" value="F:transmembrane transporter activity"/>
    <property type="evidence" value="ECO:0007669"/>
    <property type="project" value="InterPro"/>
</dbReference>
<comment type="subcellular location">
    <subcellularLocation>
        <location evidence="1">Cell membrane</location>
        <topology evidence="1">Multi-pass membrane protein</topology>
    </subcellularLocation>
</comment>
<feature type="transmembrane region" description="Helical" evidence="7">
    <location>
        <begin position="392"/>
        <end position="418"/>
    </location>
</feature>
<dbReference type="Pfam" id="PF13520">
    <property type="entry name" value="AA_permease_2"/>
    <property type="match status" value="1"/>
</dbReference>
<sequence>MSNTKKLTLIGLILMIFTSVFGFANAPIAFYRMGYAAIPWYIFAAIVFFIPFALMMAEYGASFKNEAGGIYSWMEKSVNPLYAFIGTFMWFTSYIIWMVGISSKVWIPFTTLIFGADKTQDFAFFGLNATQSLGLLAIFWMLLVTFFASKGLNKITKITSLGGIAVTLLNVVLLVVSVIILILNGGQFAQPIEGVQSFIQSPNADFSNAFSILGFVIFAIFAYGGLEAVGSLVDQTEKAEKNFPKGVMISALIIAVGYAVSLLMWGVSTNWDMVLSGDRVNMGNITYILMHNLGAELGHALGTTAETAANIGRLFARVTGLSMFLAYTGGFFTLIYSPLKTLIQGTPKEIWPEKLTRVNENGMPAYAMWVQAALVIFIIGLISFGGKGAQEFYNVLTLMTNVAMTLPYLFLAGAFPYFKKRTELDHSFAIFKTERTTKFVTWVVMITVGFANIFTIIEPMLRTPHAAPMETVWMISGPIIFASFAFWLYRRYEKKMQKHQ</sequence>
<feature type="transmembrane region" description="Helical" evidence="7">
    <location>
        <begin position="81"/>
        <end position="102"/>
    </location>
</feature>